<dbReference type="OrthoDB" id="10341161at2759"/>
<comment type="caution">
    <text evidence="1">The sequence shown here is derived from an EMBL/GenBank/DDBJ whole genome shotgun (WGS) entry which is preliminary data.</text>
</comment>
<dbReference type="EMBL" id="PQXH01000296">
    <property type="protein sequence ID" value="TGO07273.1"/>
    <property type="molecule type" value="Genomic_DNA"/>
</dbReference>
<evidence type="ECO:0000313" key="2">
    <source>
        <dbReference type="Proteomes" id="UP000297777"/>
    </source>
</evidence>
<dbReference type="AlphaFoldDB" id="A0A4Z1E9N4"/>
<keyword evidence="2" id="KW-1185">Reference proteome</keyword>
<reference evidence="1 2" key="1">
    <citation type="submission" date="2017-12" db="EMBL/GenBank/DDBJ databases">
        <title>Comparative genomics of Botrytis spp.</title>
        <authorList>
            <person name="Valero-Jimenez C.A."/>
            <person name="Tapia P."/>
            <person name="Veloso J."/>
            <person name="Silva-Moreno E."/>
            <person name="Staats M."/>
            <person name="Valdes J.H."/>
            <person name="Van Kan J.A.L."/>
        </authorList>
    </citation>
    <scope>NUCLEOTIDE SEQUENCE [LARGE SCALE GENOMIC DNA]</scope>
    <source>
        <strain evidence="1 2">Bt9001</strain>
    </source>
</reference>
<accession>A0A4Z1E9N4</accession>
<evidence type="ECO:0000313" key="1">
    <source>
        <dbReference type="EMBL" id="TGO07273.1"/>
    </source>
</evidence>
<name>A0A4Z1E9N4_9HELO</name>
<protein>
    <submittedName>
        <fullName evidence="1">Uncharacterized protein</fullName>
    </submittedName>
</protein>
<dbReference type="Proteomes" id="UP000297777">
    <property type="component" value="Unassembled WGS sequence"/>
</dbReference>
<sequence>MQRYSGLSALSREKEQWKVNRNIEPHADFLNEEREIGRSRGILLKLSYDFFPTMAKECRPDKGTGEAYGETIVQIK</sequence>
<gene>
    <name evidence="1" type="ORF">BTUL_0298g00040</name>
</gene>
<organism evidence="1 2">
    <name type="scientific">Botrytis tulipae</name>
    <dbReference type="NCBI Taxonomy" id="87230"/>
    <lineage>
        <taxon>Eukaryota</taxon>
        <taxon>Fungi</taxon>
        <taxon>Dikarya</taxon>
        <taxon>Ascomycota</taxon>
        <taxon>Pezizomycotina</taxon>
        <taxon>Leotiomycetes</taxon>
        <taxon>Helotiales</taxon>
        <taxon>Sclerotiniaceae</taxon>
        <taxon>Botrytis</taxon>
    </lineage>
</organism>
<proteinExistence type="predicted"/>